<sequence>MLLKSSQATSSSCRLSFGKLFSTSESEESMDTSTKIFGKNINLLIQYFIP</sequence>
<reference evidence="1" key="1">
    <citation type="submission" date="2014-09" db="EMBL/GenBank/DDBJ databases">
        <authorList>
            <person name="Magalhaes I.L.F."/>
            <person name="Oliveira U."/>
            <person name="Santos F.R."/>
            <person name="Vidigal T.H.D.A."/>
            <person name="Brescovit A.D."/>
            <person name="Santos A.J."/>
        </authorList>
    </citation>
    <scope>NUCLEOTIDE SEQUENCE</scope>
    <source>
        <tissue evidence="1">Shoot tissue taken approximately 20 cm above the soil surface</tissue>
    </source>
</reference>
<evidence type="ECO:0000313" key="1">
    <source>
        <dbReference type="EMBL" id="JAD99189.1"/>
    </source>
</evidence>
<organism evidence="1">
    <name type="scientific">Arundo donax</name>
    <name type="common">Giant reed</name>
    <name type="synonym">Donax arundinaceus</name>
    <dbReference type="NCBI Taxonomy" id="35708"/>
    <lineage>
        <taxon>Eukaryota</taxon>
        <taxon>Viridiplantae</taxon>
        <taxon>Streptophyta</taxon>
        <taxon>Embryophyta</taxon>
        <taxon>Tracheophyta</taxon>
        <taxon>Spermatophyta</taxon>
        <taxon>Magnoliopsida</taxon>
        <taxon>Liliopsida</taxon>
        <taxon>Poales</taxon>
        <taxon>Poaceae</taxon>
        <taxon>PACMAD clade</taxon>
        <taxon>Arundinoideae</taxon>
        <taxon>Arundineae</taxon>
        <taxon>Arundo</taxon>
    </lineage>
</organism>
<accession>A0A0A9EEL4</accession>
<name>A0A0A9EEL4_ARUDO</name>
<proteinExistence type="predicted"/>
<reference evidence="1" key="2">
    <citation type="journal article" date="2015" name="Data Brief">
        <title>Shoot transcriptome of the giant reed, Arundo donax.</title>
        <authorList>
            <person name="Barrero R.A."/>
            <person name="Guerrero F.D."/>
            <person name="Moolhuijzen P."/>
            <person name="Goolsby J.A."/>
            <person name="Tidwell J."/>
            <person name="Bellgard S.E."/>
            <person name="Bellgard M.I."/>
        </authorList>
    </citation>
    <scope>NUCLEOTIDE SEQUENCE</scope>
    <source>
        <tissue evidence="1">Shoot tissue taken approximately 20 cm above the soil surface</tissue>
    </source>
</reference>
<dbReference type="AlphaFoldDB" id="A0A0A9EEL4"/>
<protein>
    <submittedName>
        <fullName evidence="1">Uncharacterized protein</fullName>
    </submittedName>
</protein>
<dbReference type="EMBL" id="GBRH01198706">
    <property type="protein sequence ID" value="JAD99189.1"/>
    <property type="molecule type" value="Transcribed_RNA"/>
</dbReference>